<dbReference type="Pfam" id="PF12728">
    <property type="entry name" value="HTH_17"/>
    <property type="match status" value="1"/>
</dbReference>
<evidence type="ECO:0000313" key="3">
    <source>
        <dbReference type="Proteomes" id="UP000030013"/>
    </source>
</evidence>
<keyword evidence="3" id="KW-1185">Reference proteome</keyword>
<accession>A0A0A0JL51</accession>
<dbReference type="InterPro" id="IPR009061">
    <property type="entry name" value="DNA-bd_dom_put_sf"/>
</dbReference>
<feature type="domain" description="Helix-turn-helix" evidence="1">
    <location>
        <begin position="24"/>
        <end position="75"/>
    </location>
</feature>
<dbReference type="GO" id="GO:0003677">
    <property type="term" value="F:DNA binding"/>
    <property type="evidence" value="ECO:0007669"/>
    <property type="project" value="InterPro"/>
</dbReference>
<reference evidence="2 3" key="1">
    <citation type="submission" date="2013-08" db="EMBL/GenBank/DDBJ databases">
        <title>The genome sequence of Knoellia aerolata.</title>
        <authorList>
            <person name="Zhu W."/>
            <person name="Wang G."/>
        </authorList>
    </citation>
    <scope>NUCLEOTIDE SEQUENCE [LARGE SCALE GENOMIC DNA]</scope>
    <source>
        <strain evidence="2 3">DSM 18566</strain>
    </source>
</reference>
<dbReference type="SUPFAM" id="SSF46955">
    <property type="entry name" value="Putative DNA-binding domain"/>
    <property type="match status" value="1"/>
</dbReference>
<protein>
    <recommendedName>
        <fullName evidence="1">Helix-turn-helix domain-containing protein</fullName>
    </recommendedName>
</protein>
<sequence>MDNSFGNSRERHTLATEVGVMRELLTVEETAERLRVSVPTVRWLRQEGKLPKAYKVGPRVLWDPQDLDAWLEGQRDPDWSP</sequence>
<gene>
    <name evidence="2" type="ORF">N801_01930</name>
</gene>
<organism evidence="2 3">
    <name type="scientific">Knoellia aerolata DSM 18566</name>
    <dbReference type="NCBI Taxonomy" id="1385519"/>
    <lineage>
        <taxon>Bacteria</taxon>
        <taxon>Bacillati</taxon>
        <taxon>Actinomycetota</taxon>
        <taxon>Actinomycetes</taxon>
        <taxon>Micrococcales</taxon>
        <taxon>Intrasporangiaceae</taxon>
        <taxon>Knoellia</taxon>
    </lineage>
</organism>
<proteinExistence type="predicted"/>
<dbReference type="AlphaFoldDB" id="A0A0A0JL51"/>
<dbReference type="eggNOG" id="COG3311">
    <property type="taxonomic scope" value="Bacteria"/>
</dbReference>
<dbReference type="InterPro" id="IPR041657">
    <property type="entry name" value="HTH_17"/>
</dbReference>
<dbReference type="Proteomes" id="UP000030013">
    <property type="component" value="Unassembled WGS sequence"/>
</dbReference>
<dbReference type="InterPro" id="IPR010093">
    <property type="entry name" value="SinI_DNA-bd"/>
</dbReference>
<dbReference type="NCBIfam" id="TIGR01764">
    <property type="entry name" value="excise"/>
    <property type="match status" value="1"/>
</dbReference>
<name>A0A0A0JL51_9MICO</name>
<comment type="caution">
    <text evidence="2">The sequence shown here is derived from an EMBL/GenBank/DDBJ whole genome shotgun (WGS) entry which is preliminary data.</text>
</comment>
<evidence type="ECO:0000259" key="1">
    <source>
        <dbReference type="Pfam" id="PF12728"/>
    </source>
</evidence>
<dbReference type="STRING" id="1385519.N801_01930"/>
<evidence type="ECO:0000313" key="2">
    <source>
        <dbReference type="EMBL" id="KGN36366.1"/>
    </source>
</evidence>
<dbReference type="EMBL" id="AVPL01000117">
    <property type="protein sequence ID" value="KGN36366.1"/>
    <property type="molecule type" value="Genomic_DNA"/>
</dbReference>